<evidence type="ECO:0000313" key="2">
    <source>
        <dbReference type="Proteomes" id="UP001161247"/>
    </source>
</evidence>
<evidence type="ECO:0000313" key="1">
    <source>
        <dbReference type="EMBL" id="CAI9099402.1"/>
    </source>
</evidence>
<name>A0AAV1CYA0_OLDCO</name>
<organism evidence="1 2">
    <name type="scientific">Oldenlandia corymbosa var. corymbosa</name>
    <dbReference type="NCBI Taxonomy" id="529605"/>
    <lineage>
        <taxon>Eukaryota</taxon>
        <taxon>Viridiplantae</taxon>
        <taxon>Streptophyta</taxon>
        <taxon>Embryophyta</taxon>
        <taxon>Tracheophyta</taxon>
        <taxon>Spermatophyta</taxon>
        <taxon>Magnoliopsida</taxon>
        <taxon>eudicotyledons</taxon>
        <taxon>Gunneridae</taxon>
        <taxon>Pentapetalae</taxon>
        <taxon>asterids</taxon>
        <taxon>lamiids</taxon>
        <taxon>Gentianales</taxon>
        <taxon>Rubiaceae</taxon>
        <taxon>Rubioideae</taxon>
        <taxon>Spermacoceae</taxon>
        <taxon>Hedyotis-Oldenlandia complex</taxon>
        <taxon>Oldenlandia</taxon>
    </lineage>
</organism>
<accession>A0AAV1CYA0</accession>
<dbReference type="Proteomes" id="UP001161247">
    <property type="component" value="Chromosome 3"/>
</dbReference>
<dbReference type="AlphaFoldDB" id="A0AAV1CYA0"/>
<gene>
    <name evidence="1" type="ORF">OLC1_LOCUS9434</name>
</gene>
<dbReference type="EMBL" id="OX459120">
    <property type="protein sequence ID" value="CAI9099402.1"/>
    <property type="molecule type" value="Genomic_DNA"/>
</dbReference>
<keyword evidence="2" id="KW-1185">Reference proteome</keyword>
<protein>
    <submittedName>
        <fullName evidence="1">OLC1v1036217C1</fullName>
    </submittedName>
</protein>
<proteinExistence type="predicted"/>
<sequence>MGTINTLHDQLGNLITKPCDIKAVNFFQELLDGRMVIAKDFIDFCVPVDDQEIPHALSSISNEYAPILDGIGPKVFKDAWNLIGEDFTRSIKDFFSSYKLPQGMNATAIWYIPEIPCPNTPADFTLADLI</sequence>
<reference evidence="1" key="1">
    <citation type="submission" date="2023-03" db="EMBL/GenBank/DDBJ databases">
        <authorList>
            <person name="Julca I."/>
        </authorList>
    </citation>
    <scope>NUCLEOTIDE SEQUENCE</scope>
</reference>